<dbReference type="InterPro" id="IPR036259">
    <property type="entry name" value="MFS_trans_sf"/>
</dbReference>
<comment type="similarity">
    <text evidence="2">Belongs to the major facilitator superfamily. Monocarboxylate porter (TC 2.A.1.13) family.</text>
</comment>
<dbReference type="OrthoDB" id="6499973at2759"/>
<dbReference type="PANTHER" id="PTHR11360">
    <property type="entry name" value="MONOCARBOXYLATE TRANSPORTER"/>
    <property type="match status" value="1"/>
</dbReference>
<organism evidence="6 7">
    <name type="scientific">Zopfia rhizophila CBS 207.26</name>
    <dbReference type="NCBI Taxonomy" id="1314779"/>
    <lineage>
        <taxon>Eukaryota</taxon>
        <taxon>Fungi</taxon>
        <taxon>Dikarya</taxon>
        <taxon>Ascomycota</taxon>
        <taxon>Pezizomycotina</taxon>
        <taxon>Dothideomycetes</taxon>
        <taxon>Dothideomycetes incertae sedis</taxon>
        <taxon>Zopfiaceae</taxon>
        <taxon>Zopfia</taxon>
    </lineage>
</organism>
<dbReference type="PANTHER" id="PTHR11360:SF302">
    <property type="entry name" value="MAJOR FACILITATOR SUPERFAMILY (MFS) PROFILE DOMAIN-CONTAINING PROTEIN"/>
    <property type="match status" value="1"/>
</dbReference>
<keyword evidence="4" id="KW-0812">Transmembrane</keyword>
<feature type="transmembrane region" description="Helical" evidence="4">
    <location>
        <begin position="254"/>
        <end position="277"/>
    </location>
</feature>
<sequence length="455" mass="49166">MSSFAFNQSSTPARSEKGDFKAELSRNRTSEELVPESNGKAPVETGEEQEENSGEEVSKTQQWLILSAAVIQSFLTIGYTQAFGVFQAHYGSDAAVKDHMLLPSEGTDTAAIAAVGALGGGGIMMMFGFVYQPWVASIGQHVKLLLPHLLITQGVITGLGSGLLQSTLNLIVPEYFSKHGALAQGVIFAGGGLGGFFYAPVLRLLLQKLGSREALGILASIQFILGSVVSAITQRPRKFKKRSYRIVSCKAFENPIFTLLMLVNLLHPLTIGIPMIFSPGFSGFLGFDVTQAAMLLALASAVGIPARILLGFLADKIGHQNALLFGTATNALITWILWILATQTNAKTLWITFIVLFGIVNGCFTILIAPITIAVFEHEFYFSYSGALNTIKGLGYLVGPIVAGAILGNEKEEMISATDFLRLILYTGVLQTMCTCSLILVRILYGKKRGWEWIR</sequence>
<dbReference type="PROSITE" id="PS50850">
    <property type="entry name" value="MFS"/>
    <property type="match status" value="1"/>
</dbReference>
<feature type="region of interest" description="Disordered" evidence="3">
    <location>
        <begin position="1"/>
        <end position="56"/>
    </location>
</feature>
<proteinExistence type="inferred from homology"/>
<feature type="transmembrane region" description="Helical" evidence="4">
    <location>
        <begin position="353"/>
        <end position="376"/>
    </location>
</feature>
<evidence type="ECO:0000313" key="6">
    <source>
        <dbReference type="EMBL" id="KAF2190748.1"/>
    </source>
</evidence>
<dbReference type="InterPro" id="IPR020846">
    <property type="entry name" value="MFS_dom"/>
</dbReference>
<keyword evidence="4" id="KW-0472">Membrane</keyword>
<feature type="compositionally biased region" description="Basic and acidic residues" evidence="3">
    <location>
        <begin position="14"/>
        <end position="31"/>
    </location>
</feature>
<dbReference type="InterPro" id="IPR050327">
    <property type="entry name" value="Proton-linked_MCT"/>
</dbReference>
<protein>
    <submittedName>
        <fullName evidence="6">MFS general substrate transporter</fullName>
    </submittedName>
</protein>
<feature type="transmembrane region" description="Helical" evidence="4">
    <location>
        <begin position="388"/>
        <end position="408"/>
    </location>
</feature>
<comment type="subcellular location">
    <subcellularLocation>
        <location evidence="1">Membrane</location>
        <topology evidence="1">Multi-pass membrane protein</topology>
    </subcellularLocation>
</comment>
<evidence type="ECO:0000313" key="7">
    <source>
        <dbReference type="Proteomes" id="UP000800200"/>
    </source>
</evidence>
<reference evidence="6" key="1">
    <citation type="journal article" date="2020" name="Stud. Mycol.">
        <title>101 Dothideomycetes genomes: a test case for predicting lifestyles and emergence of pathogens.</title>
        <authorList>
            <person name="Haridas S."/>
            <person name="Albert R."/>
            <person name="Binder M."/>
            <person name="Bloem J."/>
            <person name="Labutti K."/>
            <person name="Salamov A."/>
            <person name="Andreopoulos B."/>
            <person name="Baker S."/>
            <person name="Barry K."/>
            <person name="Bills G."/>
            <person name="Bluhm B."/>
            <person name="Cannon C."/>
            <person name="Castanera R."/>
            <person name="Culley D."/>
            <person name="Daum C."/>
            <person name="Ezra D."/>
            <person name="Gonzalez J."/>
            <person name="Henrissat B."/>
            <person name="Kuo A."/>
            <person name="Liang C."/>
            <person name="Lipzen A."/>
            <person name="Lutzoni F."/>
            <person name="Magnuson J."/>
            <person name="Mondo S."/>
            <person name="Nolan M."/>
            <person name="Ohm R."/>
            <person name="Pangilinan J."/>
            <person name="Park H.-J."/>
            <person name="Ramirez L."/>
            <person name="Alfaro M."/>
            <person name="Sun H."/>
            <person name="Tritt A."/>
            <person name="Yoshinaga Y."/>
            <person name="Zwiers L.-H."/>
            <person name="Turgeon B."/>
            <person name="Goodwin S."/>
            <person name="Spatafora J."/>
            <person name="Crous P."/>
            <person name="Grigoriev I."/>
        </authorList>
    </citation>
    <scope>NUCLEOTIDE SEQUENCE</scope>
    <source>
        <strain evidence="6">CBS 207.26</strain>
    </source>
</reference>
<feature type="compositionally biased region" description="Polar residues" evidence="3">
    <location>
        <begin position="1"/>
        <end position="13"/>
    </location>
</feature>
<feature type="transmembrane region" description="Helical" evidence="4">
    <location>
        <begin position="151"/>
        <end position="172"/>
    </location>
</feature>
<dbReference type="AlphaFoldDB" id="A0A6A6EJ43"/>
<feature type="transmembrane region" description="Helical" evidence="4">
    <location>
        <begin position="110"/>
        <end position="131"/>
    </location>
</feature>
<feature type="domain" description="Major facilitator superfamily (MFS) profile" evidence="5">
    <location>
        <begin position="256"/>
        <end position="455"/>
    </location>
</feature>
<gene>
    <name evidence="6" type="ORF">K469DRAFT_657308</name>
</gene>
<feature type="transmembrane region" description="Helical" evidence="4">
    <location>
        <begin position="322"/>
        <end position="341"/>
    </location>
</feature>
<name>A0A6A6EJ43_9PEZI</name>
<feature type="transmembrane region" description="Helical" evidence="4">
    <location>
        <begin position="420"/>
        <end position="445"/>
    </location>
</feature>
<keyword evidence="7" id="KW-1185">Reference proteome</keyword>
<dbReference type="GO" id="GO:0022857">
    <property type="term" value="F:transmembrane transporter activity"/>
    <property type="evidence" value="ECO:0007669"/>
    <property type="project" value="InterPro"/>
</dbReference>
<evidence type="ECO:0000256" key="4">
    <source>
        <dbReference type="SAM" id="Phobius"/>
    </source>
</evidence>
<dbReference type="Gene3D" id="1.20.1250.20">
    <property type="entry name" value="MFS general substrate transporter like domains"/>
    <property type="match status" value="2"/>
</dbReference>
<dbReference type="SUPFAM" id="SSF103473">
    <property type="entry name" value="MFS general substrate transporter"/>
    <property type="match status" value="1"/>
</dbReference>
<accession>A0A6A6EJ43</accession>
<feature type="compositionally biased region" description="Acidic residues" evidence="3">
    <location>
        <begin position="45"/>
        <end position="54"/>
    </location>
</feature>
<dbReference type="EMBL" id="ML994618">
    <property type="protein sequence ID" value="KAF2190748.1"/>
    <property type="molecule type" value="Genomic_DNA"/>
</dbReference>
<evidence type="ECO:0000256" key="1">
    <source>
        <dbReference type="ARBA" id="ARBA00004141"/>
    </source>
</evidence>
<dbReference type="InterPro" id="IPR011701">
    <property type="entry name" value="MFS"/>
</dbReference>
<evidence type="ECO:0000259" key="5">
    <source>
        <dbReference type="PROSITE" id="PS50850"/>
    </source>
</evidence>
<dbReference type="GO" id="GO:0016020">
    <property type="term" value="C:membrane"/>
    <property type="evidence" value="ECO:0007669"/>
    <property type="project" value="UniProtKB-SubCell"/>
</dbReference>
<feature type="transmembrane region" description="Helical" evidence="4">
    <location>
        <begin position="181"/>
        <end position="202"/>
    </location>
</feature>
<evidence type="ECO:0000256" key="3">
    <source>
        <dbReference type="SAM" id="MobiDB-lite"/>
    </source>
</evidence>
<evidence type="ECO:0000256" key="2">
    <source>
        <dbReference type="ARBA" id="ARBA00006727"/>
    </source>
</evidence>
<feature type="transmembrane region" description="Helical" evidence="4">
    <location>
        <begin position="289"/>
        <end position="310"/>
    </location>
</feature>
<dbReference type="Proteomes" id="UP000800200">
    <property type="component" value="Unassembled WGS sequence"/>
</dbReference>
<keyword evidence="4" id="KW-1133">Transmembrane helix</keyword>
<dbReference type="Pfam" id="PF07690">
    <property type="entry name" value="MFS_1"/>
    <property type="match status" value="1"/>
</dbReference>